<dbReference type="EMBL" id="JAJOZR010000008">
    <property type="protein sequence ID" value="MCD7110106.1"/>
    <property type="molecule type" value="Genomic_DNA"/>
</dbReference>
<dbReference type="InterPro" id="IPR051316">
    <property type="entry name" value="Zinc-reg_GTPase_activator"/>
</dbReference>
<keyword evidence="1" id="KW-0547">Nucleotide-binding</keyword>
<organism evidence="8 9">
    <name type="scientific">Rhizobium quercicola</name>
    <dbReference type="NCBI Taxonomy" id="2901226"/>
    <lineage>
        <taxon>Bacteria</taxon>
        <taxon>Pseudomonadati</taxon>
        <taxon>Pseudomonadota</taxon>
        <taxon>Alphaproteobacteria</taxon>
        <taxon>Hyphomicrobiales</taxon>
        <taxon>Rhizobiaceae</taxon>
        <taxon>Rhizobium/Agrobacterium group</taxon>
        <taxon>Rhizobium</taxon>
    </lineage>
</organism>
<reference evidence="8" key="1">
    <citation type="submission" date="2021-12" db="EMBL/GenBank/DDBJ databases">
        <authorList>
            <person name="Li Y."/>
        </authorList>
    </citation>
    <scope>NUCLEOTIDE SEQUENCE</scope>
    <source>
        <strain evidence="8">DKSPLA3</strain>
    </source>
</reference>
<comment type="caution">
    <text evidence="8">The sequence shown here is derived from an EMBL/GenBank/DDBJ whole genome shotgun (WGS) entry which is preliminary data.</text>
</comment>
<dbReference type="SUPFAM" id="SSF90002">
    <property type="entry name" value="Hypothetical protein YjiA, C-terminal domain"/>
    <property type="match status" value="1"/>
</dbReference>
<dbReference type="InterPro" id="IPR027417">
    <property type="entry name" value="P-loop_NTPase"/>
</dbReference>
<dbReference type="SUPFAM" id="SSF52540">
    <property type="entry name" value="P-loop containing nucleoside triphosphate hydrolases"/>
    <property type="match status" value="1"/>
</dbReference>
<evidence type="ECO:0000259" key="7">
    <source>
        <dbReference type="SMART" id="SM00833"/>
    </source>
</evidence>
<dbReference type="Gene3D" id="3.30.1220.10">
    <property type="entry name" value="CobW-like, C-terminal domain"/>
    <property type="match status" value="1"/>
</dbReference>
<protein>
    <submittedName>
        <fullName evidence="8">GTP-binding protein</fullName>
    </submittedName>
</protein>
<dbReference type="PANTHER" id="PTHR13748:SF62">
    <property type="entry name" value="COBW DOMAIN-CONTAINING PROTEIN"/>
    <property type="match status" value="1"/>
</dbReference>
<evidence type="ECO:0000256" key="6">
    <source>
        <dbReference type="ARBA" id="ARBA00049117"/>
    </source>
</evidence>
<evidence type="ECO:0000256" key="5">
    <source>
        <dbReference type="ARBA" id="ARBA00045658"/>
    </source>
</evidence>
<dbReference type="GO" id="GO:0016787">
    <property type="term" value="F:hydrolase activity"/>
    <property type="evidence" value="ECO:0007669"/>
    <property type="project" value="UniProtKB-KW"/>
</dbReference>
<evidence type="ECO:0000313" key="8">
    <source>
        <dbReference type="EMBL" id="MCD7110106.1"/>
    </source>
</evidence>
<evidence type="ECO:0000256" key="3">
    <source>
        <dbReference type="ARBA" id="ARBA00023186"/>
    </source>
</evidence>
<feature type="domain" description="CobW C-terminal" evidence="7">
    <location>
        <begin position="239"/>
        <end position="331"/>
    </location>
</feature>
<comment type="catalytic activity">
    <reaction evidence="6">
        <text>GTP + H2O = GDP + phosphate + H(+)</text>
        <dbReference type="Rhea" id="RHEA:19669"/>
        <dbReference type="ChEBI" id="CHEBI:15377"/>
        <dbReference type="ChEBI" id="CHEBI:15378"/>
        <dbReference type="ChEBI" id="CHEBI:37565"/>
        <dbReference type="ChEBI" id="CHEBI:43474"/>
        <dbReference type="ChEBI" id="CHEBI:58189"/>
    </reaction>
    <physiologicalReaction direction="left-to-right" evidence="6">
        <dbReference type="Rhea" id="RHEA:19670"/>
    </physiologicalReaction>
</comment>
<dbReference type="AlphaFoldDB" id="A0A9X1NVM1"/>
<dbReference type="InterPro" id="IPR036627">
    <property type="entry name" value="CobW-likC_sf"/>
</dbReference>
<accession>A0A9X1NVM1</accession>
<gene>
    <name evidence="8" type="ORF">LRX75_13770</name>
</gene>
<dbReference type="Proteomes" id="UP001139089">
    <property type="component" value="Unassembled WGS sequence"/>
</dbReference>
<dbReference type="Pfam" id="PF02492">
    <property type="entry name" value="cobW"/>
    <property type="match status" value="1"/>
</dbReference>
<dbReference type="SMART" id="SM00833">
    <property type="entry name" value="CobW_C"/>
    <property type="match status" value="1"/>
</dbReference>
<evidence type="ECO:0000256" key="1">
    <source>
        <dbReference type="ARBA" id="ARBA00022741"/>
    </source>
</evidence>
<evidence type="ECO:0000256" key="4">
    <source>
        <dbReference type="ARBA" id="ARBA00034320"/>
    </source>
</evidence>
<evidence type="ECO:0000313" key="9">
    <source>
        <dbReference type="Proteomes" id="UP001139089"/>
    </source>
</evidence>
<dbReference type="CDD" id="cd03112">
    <property type="entry name" value="CobW-like"/>
    <property type="match status" value="1"/>
</dbReference>
<keyword evidence="2" id="KW-0378">Hydrolase</keyword>
<dbReference type="GO" id="GO:0005737">
    <property type="term" value="C:cytoplasm"/>
    <property type="evidence" value="ECO:0007669"/>
    <property type="project" value="TreeGrafter"/>
</dbReference>
<dbReference type="PANTHER" id="PTHR13748">
    <property type="entry name" value="COBW-RELATED"/>
    <property type="match status" value="1"/>
</dbReference>
<keyword evidence="3" id="KW-0143">Chaperone</keyword>
<dbReference type="GO" id="GO:0000166">
    <property type="term" value="F:nucleotide binding"/>
    <property type="evidence" value="ECO:0007669"/>
    <property type="project" value="UniProtKB-KW"/>
</dbReference>
<keyword evidence="9" id="KW-1185">Reference proteome</keyword>
<dbReference type="RefSeq" id="WP_231815253.1">
    <property type="nucleotide sequence ID" value="NZ_JAJOZR010000008.1"/>
</dbReference>
<comment type="function">
    <text evidence="5">Zinc chaperone that directly transfers zinc cofactor to target proteins, thereby activating them. Zinc is transferred from the CXCC motif in the GTPase domain to the zinc binding site in target proteins in a process requiring GTP hydrolysis.</text>
</comment>
<dbReference type="InterPro" id="IPR003495">
    <property type="entry name" value="CobW/HypB/UreG_nucleotide-bd"/>
</dbReference>
<dbReference type="Gene3D" id="3.40.50.300">
    <property type="entry name" value="P-loop containing nucleotide triphosphate hydrolases"/>
    <property type="match status" value="1"/>
</dbReference>
<evidence type="ECO:0000256" key="2">
    <source>
        <dbReference type="ARBA" id="ARBA00022801"/>
    </source>
</evidence>
<dbReference type="InterPro" id="IPR011629">
    <property type="entry name" value="CobW-like_C"/>
</dbReference>
<proteinExistence type="inferred from homology"/>
<sequence>MTRELITANVLTGFLGAGKTTLLNRLLSGPDLADTAVIINEFGDIGLDHLLVQSVDGDIVLLKSGCVCCTVRGDLKDAVLALFERRARGDIPPFRRLVIETTGLADPAPIIATLAADMMLKYHFAIGNVVTVIDVPNGLHNLETFEEAARQVALADRIVLTKTDLATAEACHALRIAVEAINPAAVVTSGDDSGTVAALLTQDIHDLASRPAEARRWVASARHGDHYHGGADRNRHGEIRAVSLTMDRPIAWARFSLWLSLLVHRHGTRILRLKGILDVEGAASPVVVHGVQHLIHPPFHLDAWPCETASLLVLITDGDLGDLQRSFAAFMGTQAEVRTAIPASL</sequence>
<dbReference type="Pfam" id="PF07683">
    <property type="entry name" value="CobW_C"/>
    <property type="match status" value="1"/>
</dbReference>
<comment type="similarity">
    <text evidence="4">Belongs to the SIMIBI class G3E GTPase family. ZNG1 subfamily.</text>
</comment>
<name>A0A9X1NVM1_9HYPH</name>